<evidence type="ECO:0000313" key="2">
    <source>
        <dbReference type="EMBL" id="QGZ17170.1"/>
    </source>
</evidence>
<feature type="region of interest" description="Disordered" evidence="1">
    <location>
        <begin position="89"/>
        <end position="109"/>
    </location>
</feature>
<dbReference type="Proteomes" id="UP000438167">
    <property type="component" value="Segment"/>
</dbReference>
<gene>
    <name evidence="2" type="primary">71</name>
    <name evidence="2" type="ORF">SEA_DRYANG_71</name>
</gene>
<evidence type="ECO:0000313" key="3">
    <source>
        <dbReference type="Proteomes" id="UP000438167"/>
    </source>
</evidence>
<reference evidence="2 3" key="1">
    <citation type="submission" date="2019-11" db="EMBL/GenBank/DDBJ databases">
        <authorList>
            <person name="Donovan J."/>
            <person name="Schaffer R."/>
            <person name="Bae M.S."/>
            <person name="Gitobu P.N."/>
            <person name="Guan P."/>
            <person name="Olavarrieta M.P."/>
            <person name="Perez Cortez K."/>
            <person name="Tozier F.G."/>
            <person name="Vasilopoulos H."/>
            <person name="Zhang S."/>
            <person name="Kapinos A."/>
            <person name="Freise A.C."/>
            <person name="Moberg-Parker J."/>
            <person name="Garlena R.A."/>
            <person name="Russell D.A."/>
            <person name="Pope W.H."/>
            <person name="Jacobs-Sera D."/>
            <person name="Hatfull G.F."/>
        </authorList>
    </citation>
    <scope>NUCLEOTIDE SEQUENCE [LARGE SCALE GENOMIC DNA]</scope>
</reference>
<name>A0A6B9J7C2_9CAUD</name>
<protein>
    <submittedName>
        <fullName evidence="2">Endolysin</fullName>
    </submittedName>
</protein>
<dbReference type="RefSeq" id="YP_009885993.1">
    <property type="nucleotide sequence ID" value="NC_049489.1"/>
</dbReference>
<sequence length="167" mass="18442">MTTEQTPNNPKPRKRQYLVTIEGEDMDPEDLQGVVNLALIDGGATVEALPGNVGGMPLLWDVDAPPGTLSVVNYQQPNPYGHVEVVQEDGTSRPVEPGEILTSEGLQRGFTHPQRFSVETEDGGIIGRFRTREEADKAAERWNQQDTVNEVYPATVRDLREETTNAD</sequence>
<organism evidence="2 3">
    <name type="scientific">Arthrobacter phage DrYang</name>
    <dbReference type="NCBI Taxonomy" id="2686080"/>
    <lineage>
        <taxon>Viruses</taxon>
        <taxon>Duplodnaviria</taxon>
        <taxon>Heunggongvirae</taxon>
        <taxon>Uroviricota</taxon>
        <taxon>Caudoviricetes</taxon>
        <taxon>Klausavirus</taxon>
        <taxon>Klausavirus dryang</taxon>
    </lineage>
</organism>
<keyword evidence="3" id="KW-1185">Reference proteome</keyword>
<dbReference type="GeneID" id="55815399"/>
<evidence type="ECO:0000256" key="1">
    <source>
        <dbReference type="SAM" id="MobiDB-lite"/>
    </source>
</evidence>
<dbReference type="KEGG" id="vg:55815399"/>
<proteinExistence type="predicted"/>
<dbReference type="EMBL" id="MN703411">
    <property type="protein sequence ID" value="QGZ17170.1"/>
    <property type="molecule type" value="Genomic_DNA"/>
</dbReference>
<accession>A0A6B9J7C2</accession>